<organism evidence="2 3">
    <name type="scientific">Drechmeria coniospora</name>
    <name type="common">Nematophagous fungus</name>
    <name type="synonym">Meria coniospora</name>
    <dbReference type="NCBI Taxonomy" id="98403"/>
    <lineage>
        <taxon>Eukaryota</taxon>
        <taxon>Fungi</taxon>
        <taxon>Dikarya</taxon>
        <taxon>Ascomycota</taxon>
        <taxon>Pezizomycotina</taxon>
        <taxon>Sordariomycetes</taxon>
        <taxon>Hypocreomycetidae</taxon>
        <taxon>Hypocreales</taxon>
        <taxon>Ophiocordycipitaceae</taxon>
        <taxon>Drechmeria</taxon>
    </lineage>
</organism>
<gene>
    <name evidence="2" type="ORF">DCS_03556</name>
</gene>
<proteinExistence type="predicted"/>
<feature type="compositionally biased region" description="Basic and acidic residues" evidence="1">
    <location>
        <begin position="71"/>
        <end position="80"/>
    </location>
</feature>
<feature type="region of interest" description="Disordered" evidence="1">
    <location>
        <begin position="227"/>
        <end position="376"/>
    </location>
</feature>
<dbReference type="AlphaFoldDB" id="A0A151GHJ8"/>
<dbReference type="STRING" id="98403.A0A151GHJ8"/>
<feature type="region of interest" description="Disordered" evidence="1">
    <location>
        <begin position="19"/>
        <end position="102"/>
    </location>
</feature>
<feature type="compositionally biased region" description="Basic and acidic residues" evidence="1">
    <location>
        <begin position="296"/>
        <end position="305"/>
    </location>
</feature>
<accession>A0A151GHJ8</accession>
<name>A0A151GHJ8_DRECN</name>
<dbReference type="RefSeq" id="XP_040655908.1">
    <property type="nucleotide sequence ID" value="XM_040800875.1"/>
</dbReference>
<dbReference type="InParanoid" id="A0A151GHJ8"/>
<dbReference type="Proteomes" id="UP000076580">
    <property type="component" value="Chromosome 02"/>
</dbReference>
<comment type="caution">
    <text evidence="2">The sequence shown here is derived from an EMBL/GenBank/DDBJ whole genome shotgun (WGS) entry which is preliminary data.</text>
</comment>
<protein>
    <submittedName>
        <fullName evidence="2">Ubiquitin fusion degradation protein</fullName>
    </submittedName>
</protein>
<feature type="compositionally biased region" description="Polar residues" evidence="1">
    <location>
        <begin position="33"/>
        <end position="70"/>
    </location>
</feature>
<evidence type="ECO:0000313" key="2">
    <source>
        <dbReference type="EMBL" id="KYK56556.1"/>
    </source>
</evidence>
<evidence type="ECO:0000313" key="3">
    <source>
        <dbReference type="Proteomes" id="UP000076580"/>
    </source>
</evidence>
<feature type="compositionally biased region" description="Polar residues" evidence="1">
    <location>
        <begin position="795"/>
        <end position="804"/>
    </location>
</feature>
<feature type="compositionally biased region" description="Low complexity" evidence="1">
    <location>
        <begin position="812"/>
        <end position="834"/>
    </location>
</feature>
<keyword evidence="3" id="KW-1185">Reference proteome</keyword>
<dbReference type="EMBL" id="LAYC01000002">
    <property type="protein sequence ID" value="KYK56556.1"/>
    <property type="molecule type" value="Genomic_DNA"/>
</dbReference>
<feature type="region of interest" description="Disordered" evidence="1">
    <location>
        <begin position="784"/>
        <end position="862"/>
    </location>
</feature>
<feature type="compositionally biased region" description="Polar residues" evidence="1">
    <location>
        <begin position="257"/>
        <end position="270"/>
    </location>
</feature>
<evidence type="ECO:0000256" key="1">
    <source>
        <dbReference type="SAM" id="MobiDB-lite"/>
    </source>
</evidence>
<sequence length="862" mass="92394">MIHDGNTSIDAQVSVDDNAKMAHASHRKAPVDGQSTGNQEGINRKSTGNQSAGNLQRTNGEPSSRTLNQEASRRAGDGRTDWLALRAASPRRADRRLGRRHRRTGYISASPLACPFARSFHGHSSFETPDLTSVALSALAPSSPSSLTASCLAGDRARATDIRQRRPVVPMRHLAYASADEDTDDTSSRSVHVNATYRLSACPKPAPLPPVCLEHAGIRTRLVVLLPPSSTSPGGRPCWKPTKGSPTHATFDERATPNRQLLDTTSWATNRTDRRPSLHPGLCFSAWPSASNEVSQSRERDETRQADAAQADAAPGRQPSANPSYPASGIDTRAPANSSSPPPLPRPNHPSAWQPDMSRATVDGNTRPRLETSSPSSVSLFDLLHNTLVLRNTVPHLPVASLLHLAAADRAFRALLYATPGVFRYLDLTRVKAARWDVDEIDGGRSAWRHHGENLTEDGVYSAPLRGIFSTLGRRQILRHVQTLVLDGLSVTSELCHDIINDATFRVRILSVRDVKNLNQAKLRAALQYACRPSRPADGPSLQALYVFGAKEAPPPWPPTVEAASVGSGWNRKSQMALERQADPWWAAKGRVVARSVSDEWAHCMAACEGIVAFDAVLCRGPRHGPSPRWNAGPAVATFAVAACERCGDCPEGLLDARASPPSSLPLLAPPPLLSSSVRAATAPHLPCEPMVARCADCLRERYCAGCHTWWCETCYPLPGVGGALAAAAVDVDDVVVFEEEDQEDDIVSVAASEQLEEFAATIKIKSRLSKSCWECGNNASHPLPNHDGPALTRNPCTSATPASTGRRGSVANAAPATASSTTKAPRPPTATGACREDAASAVCERPNGRPQSIAMAMTPPE</sequence>
<reference evidence="2 3" key="1">
    <citation type="journal article" date="2016" name="Sci. Rep.">
        <title>Insights into Adaptations to a Near-Obligate Nematode Endoparasitic Lifestyle from the Finished Genome of Drechmeria coniospora.</title>
        <authorList>
            <person name="Zhang L."/>
            <person name="Zhou Z."/>
            <person name="Guo Q."/>
            <person name="Fokkens L."/>
            <person name="Miskei M."/>
            <person name="Pocsi I."/>
            <person name="Zhang W."/>
            <person name="Chen M."/>
            <person name="Wang L."/>
            <person name="Sun Y."/>
            <person name="Donzelli B.G."/>
            <person name="Gibson D.M."/>
            <person name="Nelson D.R."/>
            <person name="Luo J.G."/>
            <person name="Rep M."/>
            <person name="Liu H."/>
            <person name="Yang S."/>
            <person name="Wang J."/>
            <person name="Krasnoff S.B."/>
            <person name="Xu Y."/>
            <person name="Molnar I."/>
            <person name="Lin M."/>
        </authorList>
    </citation>
    <scope>NUCLEOTIDE SEQUENCE [LARGE SCALE GENOMIC DNA]</scope>
    <source>
        <strain evidence="2 3">ARSEF 6962</strain>
    </source>
</reference>
<dbReference type="GeneID" id="63716199"/>